<dbReference type="EMBL" id="CP002541">
    <property type="protein sequence ID" value="ADY13671.1"/>
    <property type="molecule type" value="Genomic_DNA"/>
</dbReference>
<sequence length="51" mass="6033">MGENQSKMWEQLCTLSGEEVARLFTDYHGMQLLDEGFELHMKFEGYKESEE</sequence>
<gene>
    <name evidence="1" type="ordered locus">SpiBuddy_1847</name>
</gene>
<dbReference type="RefSeq" id="WP_013607520.1">
    <property type="nucleotide sequence ID" value="NC_015152.1"/>
</dbReference>
<accession>F0RWP0</accession>
<dbReference type="HOGENOM" id="CLU_214860_0_0_12"/>
<evidence type="ECO:0000313" key="1">
    <source>
        <dbReference type="EMBL" id="ADY13671.1"/>
    </source>
</evidence>
<organism evidence="1 2">
    <name type="scientific">Sphaerochaeta globosa (strain ATCC BAA-1886 / DSM 22777 / Buddy)</name>
    <name type="common">Spirochaeta sp. (strain Buddy)</name>
    <dbReference type="NCBI Taxonomy" id="158189"/>
    <lineage>
        <taxon>Bacteria</taxon>
        <taxon>Pseudomonadati</taxon>
        <taxon>Spirochaetota</taxon>
        <taxon>Spirochaetia</taxon>
        <taxon>Spirochaetales</taxon>
        <taxon>Sphaerochaetaceae</taxon>
        <taxon>Sphaerochaeta</taxon>
    </lineage>
</organism>
<proteinExistence type="predicted"/>
<dbReference type="STRING" id="158189.SpiBuddy_1847"/>
<dbReference type="KEGG" id="sbu:SpiBuddy_1847"/>
<evidence type="ECO:0000313" key="2">
    <source>
        <dbReference type="Proteomes" id="UP000008466"/>
    </source>
</evidence>
<name>F0RWP0_SPHGB</name>
<keyword evidence="2" id="KW-1185">Reference proteome</keyword>
<protein>
    <submittedName>
        <fullName evidence="1">Uncharacterized protein</fullName>
    </submittedName>
</protein>
<dbReference type="Proteomes" id="UP000008466">
    <property type="component" value="Chromosome"/>
</dbReference>
<dbReference type="AlphaFoldDB" id="F0RWP0"/>
<reference evidence="2" key="1">
    <citation type="submission" date="2011-02" db="EMBL/GenBank/DDBJ databases">
        <title>Complete sequence of Spirochaeta sp. Buddy.</title>
        <authorList>
            <person name="Lucas S."/>
            <person name="Copeland A."/>
            <person name="Lapidus A."/>
            <person name="Cheng J.-F."/>
            <person name="Goodwin L."/>
            <person name="Pitluck S."/>
            <person name="Zeytun A."/>
            <person name="Detter J.C."/>
            <person name="Han C."/>
            <person name="Tapia R."/>
            <person name="Land M."/>
            <person name="Hauser L."/>
            <person name="Kyrpides N."/>
            <person name="Ivanova N."/>
            <person name="Mikhailova N."/>
            <person name="Pagani I."/>
            <person name="Ritalahti K.M."/>
            <person name="Loeffler F.E."/>
            <person name="Woyke T."/>
        </authorList>
    </citation>
    <scope>NUCLEOTIDE SEQUENCE [LARGE SCALE GENOMIC DNA]</scope>
    <source>
        <strain evidence="2">ATCC BAA-1886 / DSM 22777 / Buddy</strain>
    </source>
</reference>